<evidence type="ECO:0000313" key="3">
    <source>
        <dbReference type="Proteomes" id="UP000299102"/>
    </source>
</evidence>
<reference evidence="2 3" key="1">
    <citation type="journal article" date="2019" name="Commun. Biol.">
        <title>The bagworm genome reveals a unique fibroin gene that provides high tensile strength.</title>
        <authorList>
            <person name="Kono N."/>
            <person name="Nakamura H."/>
            <person name="Ohtoshi R."/>
            <person name="Tomita M."/>
            <person name="Numata K."/>
            <person name="Arakawa K."/>
        </authorList>
    </citation>
    <scope>NUCLEOTIDE SEQUENCE [LARGE SCALE GENOMIC DNA]</scope>
</reference>
<accession>A0A4C1VV76</accession>
<comment type="caution">
    <text evidence="2">The sequence shown here is derived from an EMBL/GenBank/DDBJ whole genome shotgun (WGS) entry which is preliminary data.</text>
</comment>
<dbReference type="AlphaFoldDB" id="A0A4C1VV76"/>
<evidence type="ECO:0000313" key="2">
    <source>
        <dbReference type="EMBL" id="GBP41794.1"/>
    </source>
</evidence>
<evidence type="ECO:0000256" key="1">
    <source>
        <dbReference type="SAM" id="MobiDB-lite"/>
    </source>
</evidence>
<sequence length="115" mass="13215">MSRLDKERYHTLKQYRCEINAFALAFHPMAEANDKLTKVAFFKIKSVCSLSGIKAEQPRKRALPGQYHNCHRTYTRPNTVLILRAALNSWVTTAQRNSHTTRTQTVHPPASYVSK</sequence>
<proteinExistence type="predicted"/>
<protein>
    <submittedName>
        <fullName evidence="2">Uncharacterized protein</fullName>
    </submittedName>
</protein>
<feature type="compositionally biased region" description="Polar residues" evidence="1">
    <location>
        <begin position="94"/>
        <end position="106"/>
    </location>
</feature>
<dbReference type="OrthoDB" id="8123886at2759"/>
<keyword evidence="3" id="KW-1185">Reference proteome</keyword>
<feature type="region of interest" description="Disordered" evidence="1">
    <location>
        <begin position="94"/>
        <end position="115"/>
    </location>
</feature>
<gene>
    <name evidence="2" type="ORF">EVAR_26916_1</name>
</gene>
<organism evidence="2 3">
    <name type="scientific">Eumeta variegata</name>
    <name type="common">Bagworm moth</name>
    <name type="synonym">Eumeta japonica</name>
    <dbReference type="NCBI Taxonomy" id="151549"/>
    <lineage>
        <taxon>Eukaryota</taxon>
        <taxon>Metazoa</taxon>
        <taxon>Ecdysozoa</taxon>
        <taxon>Arthropoda</taxon>
        <taxon>Hexapoda</taxon>
        <taxon>Insecta</taxon>
        <taxon>Pterygota</taxon>
        <taxon>Neoptera</taxon>
        <taxon>Endopterygota</taxon>
        <taxon>Lepidoptera</taxon>
        <taxon>Glossata</taxon>
        <taxon>Ditrysia</taxon>
        <taxon>Tineoidea</taxon>
        <taxon>Psychidae</taxon>
        <taxon>Oiketicinae</taxon>
        <taxon>Eumeta</taxon>
    </lineage>
</organism>
<dbReference type="Proteomes" id="UP000299102">
    <property type="component" value="Unassembled WGS sequence"/>
</dbReference>
<name>A0A4C1VV76_EUMVA</name>
<dbReference type="EMBL" id="BGZK01000406">
    <property type="protein sequence ID" value="GBP41794.1"/>
    <property type="molecule type" value="Genomic_DNA"/>
</dbReference>